<dbReference type="SUPFAM" id="SSF50249">
    <property type="entry name" value="Nucleic acid-binding proteins"/>
    <property type="match status" value="1"/>
</dbReference>
<feature type="compositionally biased region" description="Acidic residues" evidence="4">
    <location>
        <begin position="145"/>
        <end position="156"/>
    </location>
</feature>
<dbReference type="Proteomes" id="UP000231382">
    <property type="component" value="Unassembled WGS sequence"/>
</dbReference>
<sequence length="156" mass="17022">MLNLNRAQVLGNLTKDPDMRFTPNGQAVANFSVATNRKWKGRDGAPDGEATEYHDIVVWGKQAEAVVPMMKKGGPVLVEGRLQTRNWEGQDGVKRYKTEIIADNIIVLGSRSGGSGNYTPKSEGSGTTDPSDQSEAKTNTPDKNSDEEIDIEEIPF</sequence>
<comment type="subunit">
    <text evidence="2">Homotetramer.</text>
</comment>
<keyword evidence="1 2" id="KW-0238">DNA-binding</keyword>
<proteinExistence type="inferred from homology"/>
<dbReference type="Pfam" id="PF00436">
    <property type="entry name" value="SSB"/>
    <property type="match status" value="1"/>
</dbReference>
<dbReference type="GO" id="GO:0009295">
    <property type="term" value="C:nucleoid"/>
    <property type="evidence" value="ECO:0007669"/>
    <property type="project" value="TreeGrafter"/>
</dbReference>
<dbReference type="InterPro" id="IPR011344">
    <property type="entry name" value="ssDNA-bd"/>
</dbReference>
<dbReference type="PROSITE" id="PS50935">
    <property type="entry name" value="SSB"/>
    <property type="match status" value="1"/>
</dbReference>
<dbReference type="CDD" id="cd04496">
    <property type="entry name" value="SSB_OBF"/>
    <property type="match status" value="1"/>
</dbReference>
<evidence type="ECO:0000313" key="5">
    <source>
        <dbReference type="EMBL" id="PIS07324.1"/>
    </source>
</evidence>
<dbReference type="HAMAP" id="MF_00984">
    <property type="entry name" value="SSB"/>
    <property type="match status" value="1"/>
</dbReference>
<dbReference type="GO" id="GO:0003697">
    <property type="term" value="F:single-stranded DNA binding"/>
    <property type="evidence" value="ECO:0007669"/>
    <property type="project" value="UniProtKB-UniRule"/>
</dbReference>
<dbReference type="AlphaFoldDB" id="A0A2H0W5N1"/>
<reference evidence="6" key="1">
    <citation type="submission" date="2017-09" db="EMBL/GenBank/DDBJ databases">
        <title>Depth-based differentiation of microbial function through sediment-hosted aquifers and enrichment of novel symbionts in the deep terrestrial subsurface.</title>
        <authorList>
            <person name="Probst A.J."/>
            <person name="Ladd B."/>
            <person name="Jarett J.K."/>
            <person name="Geller-Mcgrath D.E."/>
            <person name="Sieber C.M.K."/>
            <person name="Emerson J.B."/>
            <person name="Anantharaman K."/>
            <person name="Thomas B.C."/>
            <person name="Malmstrom R."/>
            <person name="Stieglmeier M."/>
            <person name="Klingl A."/>
            <person name="Woyke T."/>
            <person name="Ryan C.M."/>
            <person name="Banfield J.F."/>
        </authorList>
    </citation>
    <scope>NUCLEOTIDE SEQUENCE [LARGE SCALE GENOMIC DNA]</scope>
</reference>
<dbReference type="InterPro" id="IPR000424">
    <property type="entry name" value="Primosome_PriB/ssb"/>
</dbReference>
<comment type="caution">
    <text evidence="2">Lacks conserved residue(s) required for the propagation of feature annotation.</text>
</comment>
<dbReference type="Gene3D" id="2.40.50.140">
    <property type="entry name" value="Nucleic acid-binding proteins"/>
    <property type="match status" value="1"/>
</dbReference>
<dbReference type="EMBL" id="PEZW01000028">
    <property type="protein sequence ID" value="PIS07324.1"/>
    <property type="molecule type" value="Genomic_DNA"/>
</dbReference>
<organism evidence="5 6">
    <name type="scientific">Candidatus Berkelbacteria bacterium CG10_big_fil_rev_8_21_14_0_10_43_13</name>
    <dbReference type="NCBI Taxonomy" id="1974514"/>
    <lineage>
        <taxon>Bacteria</taxon>
        <taxon>Candidatus Berkelbacteria</taxon>
    </lineage>
</organism>
<evidence type="ECO:0000256" key="2">
    <source>
        <dbReference type="HAMAP-Rule" id="MF_00984"/>
    </source>
</evidence>
<dbReference type="PANTHER" id="PTHR10302:SF27">
    <property type="entry name" value="SINGLE-STRANDED DNA-BINDING PROTEIN"/>
    <property type="match status" value="1"/>
</dbReference>
<evidence type="ECO:0000256" key="4">
    <source>
        <dbReference type="SAM" id="MobiDB-lite"/>
    </source>
</evidence>
<dbReference type="NCBIfam" id="TIGR00621">
    <property type="entry name" value="ssb"/>
    <property type="match status" value="1"/>
</dbReference>
<evidence type="ECO:0000256" key="3">
    <source>
        <dbReference type="PIRNR" id="PIRNR002070"/>
    </source>
</evidence>
<comment type="caution">
    <text evidence="5">The sequence shown here is derived from an EMBL/GenBank/DDBJ whole genome shotgun (WGS) entry which is preliminary data.</text>
</comment>
<accession>A0A2H0W5N1</accession>
<dbReference type="PIRSF" id="PIRSF002070">
    <property type="entry name" value="SSB"/>
    <property type="match status" value="1"/>
</dbReference>
<evidence type="ECO:0000313" key="6">
    <source>
        <dbReference type="Proteomes" id="UP000231382"/>
    </source>
</evidence>
<dbReference type="PANTHER" id="PTHR10302">
    <property type="entry name" value="SINGLE-STRANDED DNA-BINDING PROTEIN"/>
    <property type="match status" value="1"/>
</dbReference>
<dbReference type="GO" id="GO:0006260">
    <property type="term" value="P:DNA replication"/>
    <property type="evidence" value="ECO:0007669"/>
    <property type="project" value="InterPro"/>
</dbReference>
<dbReference type="InterPro" id="IPR012340">
    <property type="entry name" value="NA-bd_OB-fold"/>
</dbReference>
<gene>
    <name evidence="5" type="ORF">COT78_04175</name>
</gene>
<evidence type="ECO:0000256" key="1">
    <source>
        <dbReference type="ARBA" id="ARBA00023125"/>
    </source>
</evidence>
<feature type="compositionally biased region" description="Polar residues" evidence="4">
    <location>
        <begin position="117"/>
        <end position="142"/>
    </location>
</feature>
<protein>
    <recommendedName>
        <fullName evidence="2 3">Single-stranded DNA-binding protein</fullName>
        <shortName evidence="2">SSB</shortName>
    </recommendedName>
</protein>
<name>A0A2H0W5N1_9BACT</name>
<feature type="region of interest" description="Disordered" evidence="4">
    <location>
        <begin position="111"/>
        <end position="156"/>
    </location>
</feature>